<feature type="region of interest" description="Disordered" evidence="1">
    <location>
        <begin position="100"/>
        <end position="150"/>
    </location>
</feature>
<feature type="region of interest" description="Disordered" evidence="1">
    <location>
        <begin position="31"/>
        <end position="50"/>
    </location>
</feature>
<comment type="caution">
    <text evidence="2">The sequence shown here is derived from an EMBL/GenBank/DDBJ whole genome shotgun (WGS) entry which is preliminary data.</text>
</comment>
<gene>
    <name evidence="2" type="ORF">KUTeg_001459</name>
</gene>
<accession>A0ABQ9FV64</accession>
<proteinExistence type="predicted"/>
<keyword evidence="3" id="KW-1185">Reference proteome</keyword>
<name>A0ABQ9FV64_TEGGR</name>
<organism evidence="2 3">
    <name type="scientific">Tegillarca granosa</name>
    <name type="common">Malaysian cockle</name>
    <name type="synonym">Anadara granosa</name>
    <dbReference type="NCBI Taxonomy" id="220873"/>
    <lineage>
        <taxon>Eukaryota</taxon>
        <taxon>Metazoa</taxon>
        <taxon>Spiralia</taxon>
        <taxon>Lophotrochozoa</taxon>
        <taxon>Mollusca</taxon>
        <taxon>Bivalvia</taxon>
        <taxon>Autobranchia</taxon>
        <taxon>Pteriomorphia</taxon>
        <taxon>Arcoida</taxon>
        <taxon>Arcoidea</taxon>
        <taxon>Arcidae</taxon>
        <taxon>Tegillarca</taxon>
    </lineage>
</organism>
<evidence type="ECO:0000313" key="3">
    <source>
        <dbReference type="Proteomes" id="UP001217089"/>
    </source>
</evidence>
<feature type="region of interest" description="Disordered" evidence="1">
    <location>
        <begin position="72"/>
        <end position="91"/>
    </location>
</feature>
<feature type="compositionally biased region" description="Basic and acidic residues" evidence="1">
    <location>
        <begin position="102"/>
        <end position="131"/>
    </location>
</feature>
<evidence type="ECO:0000256" key="1">
    <source>
        <dbReference type="SAM" id="MobiDB-lite"/>
    </source>
</evidence>
<dbReference type="Proteomes" id="UP001217089">
    <property type="component" value="Unassembled WGS sequence"/>
</dbReference>
<feature type="compositionally biased region" description="Basic and acidic residues" evidence="1">
    <location>
        <begin position="141"/>
        <end position="150"/>
    </location>
</feature>
<dbReference type="EMBL" id="JARBDR010000141">
    <property type="protein sequence ID" value="KAJ8319872.1"/>
    <property type="molecule type" value="Genomic_DNA"/>
</dbReference>
<sequence>MNSSVLKSKALLQKLKARQGKLQNIVNYQSSPDETLTSYRRKYSEDETQLDTSTTAYKQIEAVTAKAREKLSKSQQLENENKENMNETYAKTSLKQKYIPLKSKEKGESRDYESLEKETTLKKIQNEDRSSKNHKGKNRTKNFDDTYDKSSLDDKQKLFSSANTLENSVKEDWIPGNSKSIASETPTVVRNRRIIDKNVHVETDLNETEALDDRTRLNYSYSKFDESDLNFIKSRLRQSSEEDDTPEKEVN</sequence>
<evidence type="ECO:0000313" key="2">
    <source>
        <dbReference type="EMBL" id="KAJ8319872.1"/>
    </source>
</evidence>
<protein>
    <submittedName>
        <fullName evidence="2">Uncharacterized protein</fullName>
    </submittedName>
</protein>
<reference evidence="2 3" key="1">
    <citation type="submission" date="2022-12" db="EMBL/GenBank/DDBJ databases">
        <title>Chromosome-level genome of Tegillarca granosa.</title>
        <authorList>
            <person name="Kim J."/>
        </authorList>
    </citation>
    <scope>NUCLEOTIDE SEQUENCE [LARGE SCALE GENOMIC DNA]</scope>
    <source>
        <strain evidence="2">Teg-2019</strain>
        <tissue evidence="2">Adductor muscle</tissue>
    </source>
</reference>